<evidence type="ECO:0000256" key="1">
    <source>
        <dbReference type="SAM" id="MobiDB-lite"/>
    </source>
</evidence>
<dbReference type="SUPFAM" id="SSF51556">
    <property type="entry name" value="Metallo-dependent hydrolases"/>
    <property type="match status" value="1"/>
</dbReference>
<evidence type="ECO:0000313" key="2">
    <source>
        <dbReference type="EMBL" id="NGZ77928.1"/>
    </source>
</evidence>
<dbReference type="InterPro" id="IPR001130">
    <property type="entry name" value="TatD-like"/>
</dbReference>
<dbReference type="GO" id="GO:0016787">
    <property type="term" value="F:hydrolase activity"/>
    <property type="evidence" value="ECO:0007669"/>
    <property type="project" value="UniProtKB-KW"/>
</dbReference>
<keyword evidence="3" id="KW-1185">Reference proteome</keyword>
<feature type="region of interest" description="Disordered" evidence="1">
    <location>
        <begin position="140"/>
        <end position="159"/>
    </location>
</feature>
<name>A0ABX0FDM4_9BACL</name>
<dbReference type="PIRSF" id="PIRSF005902">
    <property type="entry name" value="DNase_TatD"/>
    <property type="match status" value="1"/>
</dbReference>
<dbReference type="PANTHER" id="PTHR46124:SF2">
    <property type="entry name" value="D-AMINOACYL-TRNA DEACYLASE"/>
    <property type="match status" value="1"/>
</dbReference>
<gene>
    <name evidence="2" type="ORF">GYN08_21790</name>
</gene>
<dbReference type="InterPro" id="IPR032466">
    <property type="entry name" value="Metal_Hydrolase"/>
</dbReference>
<keyword evidence="2" id="KW-0378">Hydrolase</keyword>
<organism evidence="2 3">
    <name type="scientific">Saccharibacillus alkalitolerans</name>
    <dbReference type="NCBI Taxonomy" id="2705290"/>
    <lineage>
        <taxon>Bacteria</taxon>
        <taxon>Bacillati</taxon>
        <taxon>Bacillota</taxon>
        <taxon>Bacilli</taxon>
        <taxon>Bacillales</taxon>
        <taxon>Paenibacillaceae</taxon>
        <taxon>Saccharibacillus</taxon>
    </lineage>
</organism>
<protein>
    <submittedName>
        <fullName evidence="2">TatD family hydrolase</fullName>
    </submittedName>
</protein>
<dbReference type="EMBL" id="JAAFGS010000012">
    <property type="protein sequence ID" value="NGZ77928.1"/>
    <property type="molecule type" value="Genomic_DNA"/>
</dbReference>
<evidence type="ECO:0000313" key="3">
    <source>
        <dbReference type="Proteomes" id="UP000800303"/>
    </source>
</evidence>
<reference evidence="2 3" key="1">
    <citation type="submission" date="2020-01" db="EMBL/GenBank/DDBJ databases">
        <title>Polyphasic characterisation and genomic insights into a novel alkali tolerant bacterium VR-M41.</title>
        <authorList>
            <person name="Vemuluri V.R."/>
        </authorList>
    </citation>
    <scope>NUCLEOTIDE SEQUENCE [LARGE SCALE GENOMIC DNA]</scope>
    <source>
        <strain evidence="2 3">VR-M41</strain>
    </source>
</reference>
<feature type="compositionally biased region" description="Low complexity" evidence="1">
    <location>
        <begin position="140"/>
        <end position="155"/>
    </location>
</feature>
<accession>A0ABX0FDM4</accession>
<dbReference type="Pfam" id="PF01026">
    <property type="entry name" value="TatD_DNase"/>
    <property type="match status" value="2"/>
</dbReference>
<feature type="compositionally biased region" description="Low complexity" evidence="1">
    <location>
        <begin position="95"/>
        <end position="107"/>
    </location>
</feature>
<dbReference type="PANTHER" id="PTHR46124">
    <property type="entry name" value="D-AMINOACYL-TRNA DEACYLASE"/>
    <property type="match status" value="1"/>
</dbReference>
<dbReference type="Proteomes" id="UP000800303">
    <property type="component" value="Unassembled WGS sequence"/>
</dbReference>
<feature type="region of interest" description="Disordered" evidence="1">
    <location>
        <begin position="95"/>
        <end position="134"/>
    </location>
</feature>
<dbReference type="RefSeq" id="WP_166279285.1">
    <property type="nucleotide sequence ID" value="NZ_JAAFGS010000012.1"/>
</dbReference>
<proteinExistence type="predicted"/>
<sequence>MSGTFADTHIHLEQYAPEEAERMLRQFRDAGGAYVVAVSMNLESARRTERLAELYPGLVRPAYGFHPEQPLPTPEEEEALFAWMERRTLPGEAAGASGALHAGSAHGEGSDAGRGKAGGARRGPAPAACGAAGGGGGLEAASASAGAAGGDSPRGLAAPPRMAAVGEVGLPYYSRQEAAERGEALDEAGYVRLLERFAAFAARHDLPIVLHAVYEDADTACDLLERFGVRRAHFHWFKGSADTVRRMIANGYFISFTPDILYEEEIRQLALRYPDSLVMSETDGPWPFEGPFAGRATHPSMTADVCREWASLRGLDEDEARKKMLANAERFYG</sequence>
<comment type="caution">
    <text evidence="2">The sequence shown here is derived from an EMBL/GenBank/DDBJ whole genome shotgun (WGS) entry which is preliminary data.</text>
</comment>
<dbReference type="Gene3D" id="3.20.20.140">
    <property type="entry name" value="Metal-dependent hydrolases"/>
    <property type="match status" value="1"/>
</dbReference>